<comment type="similarity">
    <text evidence="2">Belongs to the plant acyltransferase family.</text>
</comment>
<dbReference type="RefSeq" id="XP_003666419.1">
    <property type="nucleotide sequence ID" value="XM_003666371.1"/>
</dbReference>
<evidence type="ECO:0000256" key="3">
    <source>
        <dbReference type="ARBA" id="ARBA00022679"/>
    </source>
</evidence>
<dbReference type="InterPro" id="IPR023213">
    <property type="entry name" value="CAT-like_dom_sf"/>
</dbReference>
<proteinExistence type="inferred from homology"/>
<dbReference type="InParanoid" id="G2QMJ4"/>
<dbReference type="PANTHER" id="PTHR31896:SF69">
    <property type="entry name" value="FAMILY REGULATORY PROTEIN, PUTATIVE (AFU_ORTHOLOGUE AFUA_3G14730)-RELATED"/>
    <property type="match status" value="1"/>
</dbReference>
<reference evidence="5 6" key="1">
    <citation type="journal article" date="2011" name="Nat. Biotechnol.">
        <title>Comparative genomic analysis of the thermophilic biomass-degrading fungi Myceliophthora thermophila and Thielavia terrestris.</title>
        <authorList>
            <person name="Berka R.M."/>
            <person name="Grigoriev I.V."/>
            <person name="Otillar R."/>
            <person name="Salamov A."/>
            <person name="Grimwood J."/>
            <person name="Reid I."/>
            <person name="Ishmael N."/>
            <person name="John T."/>
            <person name="Darmond C."/>
            <person name="Moisan M.-C."/>
            <person name="Henrissat B."/>
            <person name="Coutinho P.M."/>
            <person name="Lombard V."/>
            <person name="Natvig D.O."/>
            <person name="Lindquist E."/>
            <person name="Schmutz J."/>
            <person name="Lucas S."/>
            <person name="Harris P."/>
            <person name="Powlowski J."/>
            <person name="Bellemare A."/>
            <person name="Taylor D."/>
            <person name="Butler G."/>
            <person name="de Vries R.P."/>
            <person name="Allijn I.E."/>
            <person name="van den Brink J."/>
            <person name="Ushinsky S."/>
            <person name="Storms R."/>
            <person name="Powell A.J."/>
            <person name="Paulsen I.T."/>
            <person name="Elbourne L.D.H."/>
            <person name="Baker S.E."/>
            <person name="Magnuson J."/>
            <person name="LaBoissiere S."/>
            <person name="Clutterbuck A.J."/>
            <person name="Martinez D."/>
            <person name="Wogulis M."/>
            <person name="de Leon A.L."/>
            <person name="Rey M.W."/>
            <person name="Tsang A."/>
        </authorList>
    </citation>
    <scope>NUCLEOTIDE SEQUENCE [LARGE SCALE GENOMIC DNA]</scope>
    <source>
        <strain evidence="6">ATCC 42464 / BCRC 31852 / DSM 1799</strain>
    </source>
</reference>
<dbReference type="Gene3D" id="3.30.559.10">
    <property type="entry name" value="Chloramphenicol acetyltransferase-like domain"/>
    <property type="match status" value="2"/>
</dbReference>
<evidence type="ECO:0000256" key="2">
    <source>
        <dbReference type="ARBA" id="ARBA00009861"/>
    </source>
</evidence>
<sequence length="487" mass="54899">MFNFLFGPPTAPQRVPTDHVVPVGFFDDTIIFRTFVLYTLFVFDDVLDVEKLHSSLERVVARPGWKKFGARLRRNDRGELEHHIPAAFSQNRPAVGFDHQDLSELAVEDHPAGLRIPRPPRNGRPAIVGDPDDLSELVYGPEVPRRLDDYLYSDRPQLGLRVVSFKNSTVVVLHWIHLACDATAKRALLEAWMLMLRGREDEIPEPLAPDNYVLDNIGNDPAKPHVLADRRMSMSALVLWALRNANSLLFRPKEHRMVCVPAAYLAKLRESALAELNAQATAAGQEEEAFLSEGDVLLAWMTRLAVANISKDSETTIAVQQVYQWRPVLEDLIPANTPFLSNCLGFLVTLMPAKDVLQKPLGYLASHIRRSIVEQGSREQIEAYASIIRQDPKNRAPPMFGESSMQLLMFSNWRKANMYGLDLSAAAVKPRDAPLMPSYVQSMQGPYNFTDGIIIVGRDAEGNYWLSGYRVKGLWNMMEAEMARENI</sequence>
<dbReference type="AlphaFoldDB" id="G2QMJ4"/>
<keyword evidence="6" id="KW-1185">Reference proteome</keyword>
<dbReference type="HOGENOM" id="CLU_029797_2_1_1"/>
<keyword evidence="4" id="KW-0012">Acyltransferase</keyword>
<dbReference type="PANTHER" id="PTHR31896">
    <property type="entry name" value="FAMILY REGULATORY PROTEIN, PUTATIVE (AFU_ORTHOLOGUE AFUA_3G14730)-RELATED"/>
    <property type="match status" value="1"/>
</dbReference>
<dbReference type="Pfam" id="PF02458">
    <property type="entry name" value="Transferase"/>
    <property type="match status" value="1"/>
</dbReference>
<dbReference type="eggNOG" id="ENOG502SM04">
    <property type="taxonomic scope" value="Eukaryota"/>
</dbReference>
<protein>
    <submittedName>
        <fullName evidence="5">Uncharacterized protein</fullName>
    </submittedName>
</protein>
<dbReference type="OrthoDB" id="21502at2759"/>
<name>G2QMJ4_THET4</name>
<dbReference type="Proteomes" id="UP000007322">
    <property type="component" value="Chromosome 6"/>
</dbReference>
<evidence type="ECO:0000313" key="5">
    <source>
        <dbReference type="EMBL" id="AEO61174.1"/>
    </source>
</evidence>
<dbReference type="OMA" id="NWQKANM"/>
<dbReference type="EMBL" id="CP003007">
    <property type="protein sequence ID" value="AEO61174.1"/>
    <property type="molecule type" value="Genomic_DNA"/>
</dbReference>
<accession>G2QMJ4</accession>
<organism evidence="5 6">
    <name type="scientific">Thermothelomyces thermophilus (strain ATCC 42464 / BCRC 31852 / DSM 1799)</name>
    <name type="common">Sporotrichum thermophile</name>
    <dbReference type="NCBI Taxonomy" id="573729"/>
    <lineage>
        <taxon>Eukaryota</taxon>
        <taxon>Fungi</taxon>
        <taxon>Dikarya</taxon>
        <taxon>Ascomycota</taxon>
        <taxon>Pezizomycotina</taxon>
        <taxon>Sordariomycetes</taxon>
        <taxon>Sordariomycetidae</taxon>
        <taxon>Sordariales</taxon>
        <taxon>Chaetomiaceae</taxon>
        <taxon>Thermothelomyces</taxon>
    </lineage>
</organism>
<comment type="pathway">
    <text evidence="1">Secondary metabolite biosynthesis.</text>
</comment>
<keyword evidence="3" id="KW-0808">Transferase</keyword>
<evidence type="ECO:0000256" key="1">
    <source>
        <dbReference type="ARBA" id="ARBA00005179"/>
    </source>
</evidence>
<dbReference type="GeneID" id="11506219"/>
<gene>
    <name evidence="5" type="ORF">MYCTH_98500</name>
</gene>
<dbReference type="InterPro" id="IPR051283">
    <property type="entry name" value="Sec_Metabolite_Acyltrans"/>
</dbReference>
<dbReference type="KEGG" id="mtm:MYCTH_98500"/>
<dbReference type="STRING" id="573729.G2QMJ4"/>
<evidence type="ECO:0000313" key="6">
    <source>
        <dbReference type="Proteomes" id="UP000007322"/>
    </source>
</evidence>
<dbReference type="VEuPathDB" id="FungiDB:MYCTH_98500"/>
<evidence type="ECO:0000256" key="4">
    <source>
        <dbReference type="ARBA" id="ARBA00023315"/>
    </source>
</evidence>
<dbReference type="GO" id="GO:0016746">
    <property type="term" value="F:acyltransferase activity"/>
    <property type="evidence" value="ECO:0007669"/>
    <property type="project" value="UniProtKB-KW"/>
</dbReference>